<gene>
    <name evidence="4" type="ORF">IPO85_17220</name>
</gene>
<comment type="caution">
    <text evidence="4">The sequence shown here is derived from an EMBL/GenBank/DDBJ whole genome shotgun (WGS) entry which is preliminary data.</text>
</comment>
<dbReference type="Gene3D" id="3.40.50.1820">
    <property type="entry name" value="alpha/beta hydrolase"/>
    <property type="match status" value="1"/>
</dbReference>
<dbReference type="InterPro" id="IPR049492">
    <property type="entry name" value="BD-FAE-like_dom"/>
</dbReference>
<keyword evidence="1" id="KW-0732">Signal</keyword>
<evidence type="ECO:0000259" key="3">
    <source>
        <dbReference type="Pfam" id="PF20434"/>
    </source>
</evidence>
<feature type="signal peptide" evidence="1">
    <location>
        <begin position="1"/>
        <end position="20"/>
    </location>
</feature>
<evidence type="ECO:0000259" key="2">
    <source>
        <dbReference type="Pfam" id="PF18962"/>
    </source>
</evidence>
<organism evidence="4 5">
    <name type="scientific">Candidatus Defluviibacterium haderslevense</name>
    <dbReference type="NCBI Taxonomy" id="2981993"/>
    <lineage>
        <taxon>Bacteria</taxon>
        <taxon>Pseudomonadati</taxon>
        <taxon>Bacteroidota</taxon>
        <taxon>Saprospiria</taxon>
        <taxon>Saprospirales</taxon>
        <taxon>Saprospiraceae</taxon>
        <taxon>Candidatus Defluviibacterium</taxon>
    </lineage>
</organism>
<dbReference type="AlphaFoldDB" id="A0A9D7SAT9"/>
<feature type="chain" id="PRO_5039703992" evidence="1">
    <location>
        <begin position="21"/>
        <end position="529"/>
    </location>
</feature>
<dbReference type="Pfam" id="PF18962">
    <property type="entry name" value="Por_Secre_tail"/>
    <property type="match status" value="1"/>
</dbReference>
<proteinExistence type="predicted"/>
<protein>
    <submittedName>
        <fullName evidence="4">T9SS type A sorting domain-containing protein</fullName>
    </submittedName>
</protein>
<name>A0A9D7SAT9_9BACT</name>
<dbReference type="EMBL" id="JADKFW010000017">
    <property type="protein sequence ID" value="MBK9719220.1"/>
    <property type="molecule type" value="Genomic_DNA"/>
</dbReference>
<dbReference type="Proteomes" id="UP000808349">
    <property type="component" value="Unassembled WGS sequence"/>
</dbReference>
<dbReference type="InterPro" id="IPR026444">
    <property type="entry name" value="Secre_tail"/>
</dbReference>
<reference evidence="4 5" key="1">
    <citation type="submission" date="2020-10" db="EMBL/GenBank/DDBJ databases">
        <title>Connecting structure to function with the recovery of over 1000 high-quality activated sludge metagenome-assembled genomes encoding full-length rRNA genes using long-read sequencing.</title>
        <authorList>
            <person name="Singleton C.M."/>
            <person name="Petriglieri F."/>
            <person name="Kristensen J.M."/>
            <person name="Kirkegaard R.H."/>
            <person name="Michaelsen T.Y."/>
            <person name="Andersen M.H."/>
            <person name="Karst S.M."/>
            <person name="Dueholm M.S."/>
            <person name="Nielsen P.H."/>
            <person name="Albertsen M."/>
        </authorList>
    </citation>
    <scope>NUCLEOTIDE SEQUENCE [LARGE SCALE GENOMIC DNA]</scope>
    <source>
        <strain evidence="4">Ribe_18-Q3-R11-54_BAT3C.373</strain>
    </source>
</reference>
<feature type="domain" description="BD-FAE-like" evidence="3">
    <location>
        <begin position="58"/>
        <end position="193"/>
    </location>
</feature>
<accession>A0A9D7SAT9</accession>
<dbReference type="NCBIfam" id="TIGR04183">
    <property type="entry name" value="Por_Secre_tail"/>
    <property type="match status" value="1"/>
</dbReference>
<evidence type="ECO:0000313" key="5">
    <source>
        <dbReference type="Proteomes" id="UP000808349"/>
    </source>
</evidence>
<evidence type="ECO:0000313" key="4">
    <source>
        <dbReference type="EMBL" id="MBK9719220.1"/>
    </source>
</evidence>
<dbReference type="InterPro" id="IPR029058">
    <property type="entry name" value="AB_hydrolase_fold"/>
</dbReference>
<sequence length="529" mass="58310">MKKRYILPFFLCFTVSFLMGQNRYFDAMFGVVYTPNIVYGKNIGIITGAPALEDLKVDIYTPAGDTKTDRPLVLIAHTGSFLPPLYNGQVTGSRNDSTVTATAAYLTSRGFVVGAYTYRQGWLPTSPDQNVRTSSLLQAAYRAIQDTRTCIRFFKKTVAEDSNPYGVDPSKICVWGIGSGGYLAMGAGSLNDFSEVTLPQFYNTTTLLPYIDSTLLGNIWGTSQAAISVPNYPTYSSNFQLSVNLGGALGDSTWMDGEAIEPAYVGVHCQNDFFAPYYHGAVIVPTTNQFVIYATGTRKAIELANEKGSNKILENVDPLHDPIQVLINAQKSKIVTLPLTQQTITQGTNNFYGFDIPLVYNGKVTPQGSPWEWWDLNTLTQVVQFVNQNRGTNFNADSLHLSGLKTNPDMSAAKGRAYLDTVYSLALPRACAALNLGCTFTNTKEVNKTDVGLRMMPNPASSYVNFTTNTDSPIQSIYIYDLQGRLVKAHTDINSSQFTMPRNQLHGGYYRAQIVLNNKFVSESLILRD</sequence>
<dbReference type="Pfam" id="PF20434">
    <property type="entry name" value="BD-FAE"/>
    <property type="match status" value="1"/>
</dbReference>
<evidence type="ECO:0000256" key="1">
    <source>
        <dbReference type="SAM" id="SignalP"/>
    </source>
</evidence>
<feature type="domain" description="Secretion system C-terminal sorting" evidence="2">
    <location>
        <begin position="457"/>
        <end position="525"/>
    </location>
</feature>
<dbReference type="SUPFAM" id="SSF53474">
    <property type="entry name" value="alpha/beta-Hydrolases"/>
    <property type="match status" value="1"/>
</dbReference>